<name>A0A0G3GSS2_9CORY</name>
<keyword evidence="9" id="KW-0406">Ion transport</keyword>
<dbReference type="EMBL" id="CP011541">
    <property type="protein sequence ID" value="AKK04211.1"/>
    <property type="molecule type" value="Genomic_DNA"/>
</dbReference>
<evidence type="ECO:0000256" key="9">
    <source>
        <dbReference type="ARBA" id="ARBA00023065"/>
    </source>
</evidence>
<reference evidence="14 15" key="1">
    <citation type="submission" date="2015-05" db="EMBL/GenBank/DDBJ databases">
        <title>Complete genome sequence of Corynebacterium epidermidicanis DSM 45586, isolated from the skin of a dog suffering from pruritus.</title>
        <authorList>
            <person name="Ruckert C."/>
            <person name="Albersmeier A."/>
            <person name="Winkler A."/>
            <person name="Tauch A."/>
        </authorList>
    </citation>
    <scope>NUCLEOTIDE SEQUENCE [LARGE SCALE GENOMIC DNA]</scope>
    <source>
        <strain evidence="14 15">DSM 45586</strain>
    </source>
</reference>
<evidence type="ECO:0000256" key="6">
    <source>
        <dbReference type="ARBA" id="ARBA00022826"/>
    </source>
</evidence>
<evidence type="ECO:0000313" key="14">
    <source>
        <dbReference type="EMBL" id="AKK04211.1"/>
    </source>
</evidence>
<evidence type="ECO:0000256" key="12">
    <source>
        <dbReference type="ARBA" id="ARBA00034430"/>
    </source>
</evidence>
<keyword evidence="15" id="KW-1185">Reference proteome</keyword>
<keyword evidence="11" id="KW-0407">Ion channel</keyword>
<feature type="transmembrane region" description="Helical" evidence="13">
    <location>
        <begin position="101"/>
        <end position="122"/>
    </location>
</feature>
<keyword evidence="10 13" id="KW-0472">Membrane</keyword>
<keyword evidence="5 13" id="KW-0812">Transmembrane</keyword>
<proteinExistence type="inferred from homology"/>
<evidence type="ECO:0000256" key="11">
    <source>
        <dbReference type="ARBA" id="ARBA00023303"/>
    </source>
</evidence>
<dbReference type="InterPro" id="IPR010617">
    <property type="entry name" value="TMEM175-like"/>
</dbReference>
<feature type="transmembrane region" description="Helical" evidence="13">
    <location>
        <begin position="74"/>
        <end position="94"/>
    </location>
</feature>
<dbReference type="Proteomes" id="UP000035368">
    <property type="component" value="Chromosome"/>
</dbReference>
<evidence type="ECO:0000256" key="1">
    <source>
        <dbReference type="ARBA" id="ARBA00004141"/>
    </source>
</evidence>
<evidence type="ECO:0000256" key="8">
    <source>
        <dbReference type="ARBA" id="ARBA00022989"/>
    </source>
</evidence>
<dbReference type="PATRIC" id="fig|1050174.4.peg.2407"/>
<dbReference type="GO" id="GO:0015252">
    <property type="term" value="F:proton channel activity"/>
    <property type="evidence" value="ECO:0007669"/>
    <property type="project" value="InterPro"/>
</dbReference>
<dbReference type="KEGG" id="cei:CEPID_11915"/>
<accession>A0A0G3GSS2</accession>
<sequence>MTTNRLEAFSDGVLAIIITIMVLGISTPEGVHFDAIRLLGPELINYLLSFIYVGIYWANHHHLLYALPMVKGHILWANLHWLFWMSLIPVTTAWTGTNPFAVVPAVTYGAVLLMCAVSYFILQNQVLTQCGPDSPLAKAIGNDMKGKISTVAYVVGMVGAFVHPAIAFVCFVGVAIMWIVPDKRIEQAMALETAQTTAE</sequence>
<dbReference type="RefSeq" id="WP_047241089.1">
    <property type="nucleotide sequence ID" value="NZ_CP011541.1"/>
</dbReference>
<comment type="catalytic activity">
    <reaction evidence="12">
        <text>K(+)(in) = K(+)(out)</text>
        <dbReference type="Rhea" id="RHEA:29463"/>
        <dbReference type="ChEBI" id="CHEBI:29103"/>
    </reaction>
</comment>
<dbReference type="AlphaFoldDB" id="A0A0G3GSS2"/>
<keyword evidence="6" id="KW-0631">Potassium channel</keyword>
<dbReference type="OrthoDB" id="7626281at2"/>
<evidence type="ECO:0000256" key="5">
    <source>
        <dbReference type="ARBA" id="ARBA00022692"/>
    </source>
</evidence>
<dbReference type="Pfam" id="PF06736">
    <property type="entry name" value="TMEM175"/>
    <property type="match status" value="1"/>
</dbReference>
<dbReference type="GO" id="GO:0005267">
    <property type="term" value="F:potassium channel activity"/>
    <property type="evidence" value="ECO:0007669"/>
    <property type="project" value="UniProtKB-KW"/>
</dbReference>
<keyword evidence="4" id="KW-0633">Potassium transport</keyword>
<organism evidence="14 15">
    <name type="scientific">Corynebacterium epidermidicanis</name>
    <dbReference type="NCBI Taxonomy" id="1050174"/>
    <lineage>
        <taxon>Bacteria</taxon>
        <taxon>Bacillati</taxon>
        <taxon>Actinomycetota</taxon>
        <taxon>Actinomycetes</taxon>
        <taxon>Mycobacteriales</taxon>
        <taxon>Corynebacteriaceae</taxon>
        <taxon>Corynebacterium</taxon>
    </lineage>
</organism>
<comment type="subcellular location">
    <subcellularLocation>
        <location evidence="1">Membrane</location>
        <topology evidence="1">Multi-pass membrane protein</topology>
    </subcellularLocation>
</comment>
<feature type="transmembrane region" description="Helical" evidence="13">
    <location>
        <begin position="43"/>
        <end position="59"/>
    </location>
</feature>
<evidence type="ECO:0000256" key="4">
    <source>
        <dbReference type="ARBA" id="ARBA00022538"/>
    </source>
</evidence>
<gene>
    <name evidence="14" type="ORF">CEPID_11915</name>
</gene>
<dbReference type="STRING" id="1050174.CEPID_11915"/>
<evidence type="ECO:0000256" key="7">
    <source>
        <dbReference type="ARBA" id="ARBA00022958"/>
    </source>
</evidence>
<keyword evidence="8 13" id="KW-1133">Transmembrane helix</keyword>
<comment type="similarity">
    <text evidence="2">Belongs to the TMEM175 family.</text>
</comment>
<feature type="transmembrane region" description="Helical" evidence="13">
    <location>
        <begin position="12"/>
        <end position="31"/>
    </location>
</feature>
<protein>
    <submittedName>
        <fullName evidence="14">Putative integral membrane protein</fullName>
    </submittedName>
</protein>
<dbReference type="GO" id="GO:0016020">
    <property type="term" value="C:membrane"/>
    <property type="evidence" value="ECO:0007669"/>
    <property type="project" value="UniProtKB-SubCell"/>
</dbReference>
<feature type="transmembrane region" description="Helical" evidence="13">
    <location>
        <begin position="151"/>
        <end position="180"/>
    </location>
</feature>
<keyword evidence="3" id="KW-0813">Transport</keyword>
<evidence type="ECO:0000256" key="10">
    <source>
        <dbReference type="ARBA" id="ARBA00023136"/>
    </source>
</evidence>
<evidence type="ECO:0000256" key="13">
    <source>
        <dbReference type="SAM" id="Phobius"/>
    </source>
</evidence>
<evidence type="ECO:0000256" key="2">
    <source>
        <dbReference type="ARBA" id="ARBA00006920"/>
    </source>
</evidence>
<keyword evidence="7" id="KW-0630">Potassium</keyword>
<evidence type="ECO:0000256" key="3">
    <source>
        <dbReference type="ARBA" id="ARBA00022448"/>
    </source>
</evidence>
<evidence type="ECO:0000313" key="15">
    <source>
        <dbReference type="Proteomes" id="UP000035368"/>
    </source>
</evidence>